<dbReference type="EMBL" id="CAJNNV010025709">
    <property type="protein sequence ID" value="CAE8615792.1"/>
    <property type="molecule type" value="Genomic_DNA"/>
</dbReference>
<dbReference type="Proteomes" id="UP000654075">
    <property type="component" value="Unassembled WGS sequence"/>
</dbReference>
<evidence type="ECO:0000313" key="2">
    <source>
        <dbReference type="EMBL" id="CAE8615792.1"/>
    </source>
</evidence>
<dbReference type="AlphaFoldDB" id="A0A813LZ61"/>
<feature type="region of interest" description="Disordered" evidence="1">
    <location>
        <begin position="50"/>
        <end position="126"/>
    </location>
</feature>
<protein>
    <submittedName>
        <fullName evidence="3">Uncharacterized protein</fullName>
    </submittedName>
</protein>
<evidence type="ECO:0000313" key="4">
    <source>
        <dbReference type="Proteomes" id="UP000626109"/>
    </source>
</evidence>
<evidence type="ECO:0000313" key="5">
    <source>
        <dbReference type="Proteomes" id="UP000654075"/>
    </source>
</evidence>
<organism evidence="3 4">
    <name type="scientific">Polarella glacialis</name>
    <name type="common">Dinoflagellate</name>
    <dbReference type="NCBI Taxonomy" id="89957"/>
    <lineage>
        <taxon>Eukaryota</taxon>
        <taxon>Sar</taxon>
        <taxon>Alveolata</taxon>
        <taxon>Dinophyceae</taxon>
        <taxon>Suessiales</taxon>
        <taxon>Suessiaceae</taxon>
        <taxon>Polarella</taxon>
    </lineage>
</organism>
<reference evidence="3" key="1">
    <citation type="submission" date="2021-02" db="EMBL/GenBank/DDBJ databases">
        <authorList>
            <person name="Dougan E. K."/>
            <person name="Rhodes N."/>
            <person name="Thang M."/>
            <person name="Chan C."/>
        </authorList>
    </citation>
    <scope>NUCLEOTIDE SEQUENCE</scope>
</reference>
<dbReference type="Proteomes" id="UP000626109">
    <property type="component" value="Unassembled WGS sequence"/>
</dbReference>
<comment type="caution">
    <text evidence="3">The sequence shown here is derived from an EMBL/GenBank/DDBJ whole genome shotgun (WGS) entry which is preliminary data.</text>
</comment>
<keyword evidence="5" id="KW-1185">Reference proteome</keyword>
<gene>
    <name evidence="2" type="ORF">PGLA1383_LOCUS33502</name>
    <name evidence="3" type="ORF">PGLA2088_LOCUS50624</name>
</gene>
<proteinExistence type="predicted"/>
<dbReference type="EMBL" id="CAJNNW010037423">
    <property type="protein sequence ID" value="CAE8741707.1"/>
    <property type="molecule type" value="Genomic_DNA"/>
</dbReference>
<evidence type="ECO:0000313" key="3">
    <source>
        <dbReference type="EMBL" id="CAE8741707.1"/>
    </source>
</evidence>
<sequence>MFQDVLDQALAKIACGHEEELHRLTEALCTENASLTRQLAKMQVLLTSTSQLPSADSFQSRALSNDLPRTPAPLEIQIPEPPCDVADNRSGRSTEMPVPEPACDQQSPGEQELQGPAGGQRMRRNL</sequence>
<feature type="non-terminal residue" evidence="3">
    <location>
        <position position="126"/>
    </location>
</feature>
<feature type="compositionally biased region" description="Polar residues" evidence="1">
    <location>
        <begin position="50"/>
        <end position="63"/>
    </location>
</feature>
<accession>A0A813LZ61</accession>
<evidence type="ECO:0000256" key="1">
    <source>
        <dbReference type="SAM" id="MobiDB-lite"/>
    </source>
</evidence>
<name>A0A813LZ61_POLGL</name>